<feature type="compositionally biased region" description="Basic residues" evidence="5">
    <location>
        <begin position="160"/>
        <end position="170"/>
    </location>
</feature>
<dbReference type="PANTHER" id="PTHR12416">
    <property type="entry name" value="RRNA-PROCESSING PROTEIN UTP23 HOMOLOG"/>
    <property type="match status" value="1"/>
</dbReference>
<feature type="compositionally biased region" description="Basic and acidic residues" evidence="5">
    <location>
        <begin position="91"/>
        <end position="130"/>
    </location>
</feature>
<evidence type="ECO:0000256" key="2">
    <source>
        <dbReference type="ARBA" id="ARBA00022517"/>
    </source>
</evidence>
<name>A0A6J8CN63_MYTCO</name>
<keyword evidence="7" id="KW-1185">Reference proteome</keyword>
<protein>
    <submittedName>
        <fullName evidence="6">UTP23</fullName>
    </submittedName>
</protein>
<dbReference type="AlphaFoldDB" id="A0A6J8CN63"/>
<comment type="subcellular location">
    <subcellularLocation>
        <location evidence="1">Nucleus</location>
        <location evidence="1">Nucleolus</location>
    </subcellularLocation>
</comment>
<dbReference type="OrthoDB" id="25675at2759"/>
<keyword evidence="2" id="KW-0690">Ribosome biogenesis</keyword>
<reference evidence="6 7" key="1">
    <citation type="submission" date="2020-06" db="EMBL/GenBank/DDBJ databases">
        <authorList>
            <person name="Li R."/>
            <person name="Bekaert M."/>
        </authorList>
    </citation>
    <scope>NUCLEOTIDE SEQUENCE [LARGE SCALE GENOMIC DNA]</scope>
    <source>
        <strain evidence="7">wild</strain>
    </source>
</reference>
<dbReference type="InterPro" id="IPR006984">
    <property type="entry name" value="Fcf1/UTP23"/>
</dbReference>
<dbReference type="Gene3D" id="3.40.50.1010">
    <property type="entry name" value="5'-nuclease"/>
    <property type="match status" value="1"/>
</dbReference>
<proteinExistence type="predicted"/>
<dbReference type="Proteomes" id="UP000507470">
    <property type="component" value="Unassembled WGS sequence"/>
</dbReference>
<evidence type="ECO:0000256" key="1">
    <source>
        <dbReference type="ARBA" id="ARBA00004604"/>
    </source>
</evidence>
<dbReference type="EMBL" id="CACVKT020005622">
    <property type="protein sequence ID" value="CAC5396494.1"/>
    <property type="molecule type" value="Genomic_DNA"/>
</dbReference>
<dbReference type="GO" id="GO:0006364">
    <property type="term" value="P:rRNA processing"/>
    <property type="evidence" value="ECO:0007669"/>
    <property type="project" value="UniProtKB-KW"/>
</dbReference>
<dbReference type="InterPro" id="IPR029060">
    <property type="entry name" value="PIN-like_dom_sf"/>
</dbReference>
<gene>
    <name evidence="6" type="ORF">MCOR_31046</name>
</gene>
<evidence type="ECO:0000313" key="7">
    <source>
        <dbReference type="Proteomes" id="UP000507470"/>
    </source>
</evidence>
<keyword evidence="4" id="KW-0539">Nucleus</keyword>
<sequence length="178" mass="20551">MWTTQCVLDECEAFGSVLYGPLKVLKQFKLQPCNHKSTLSASKCITRLIGKKNKEKLFLATQDKMLNDWFRMKAGTPMLYIAFNTITLEPPSDKSKMKAERQTDARIAPSEHEHTVIKQLKKEAFGEQEVKKKKHKKLKGANPLSMKPKRKRKEGELSKSQKKKLKRKQREHLSIENG</sequence>
<evidence type="ECO:0000256" key="5">
    <source>
        <dbReference type="SAM" id="MobiDB-lite"/>
    </source>
</evidence>
<evidence type="ECO:0000256" key="3">
    <source>
        <dbReference type="ARBA" id="ARBA00022552"/>
    </source>
</evidence>
<organism evidence="6 7">
    <name type="scientific">Mytilus coruscus</name>
    <name type="common">Sea mussel</name>
    <dbReference type="NCBI Taxonomy" id="42192"/>
    <lineage>
        <taxon>Eukaryota</taxon>
        <taxon>Metazoa</taxon>
        <taxon>Spiralia</taxon>
        <taxon>Lophotrochozoa</taxon>
        <taxon>Mollusca</taxon>
        <taxon>Bivalvia</taxon>
        <taxon>Autobranchia</taxon>
        <taxon>Pteriomorphia</taxon>
        <taxon>Mytilida</taxon>
        <taxon>Mytiloidea</taxon>
        <taxon>Mytilidae</taxon>
        <taxon>Mytilinae</taxon>
        <taxon>Mytilus</taxon>
    </lineage>
</organism>
<dbReference type="SUPFAM" id="SSF88723">
    <property type="entry name" value="PIN domain-like"/>
    <property type="match status" value="1"/>
</dbReference>
<dbReference type="GO" id="GO:0032040">
    <property type="term" value="C:small-subunit processome"/>
    <property type="evidence" value="ECO:0007669"/>
    <property type="project" value="InterPro"/>
</dbReference>
<feature type="region of interest" description="Disordered" evidence="5">
    <location>
        <begin position="91"/>
        <end position="178"/>
    </location>
</feature>
<keyword evidence="3" id="KW-0698">rRNA processing</keyword>
<dbReference type="Pfam" id="PF04900">
    <property type="entry name" value="Fcf1"/>
    <property type="match status" value="1"/>
</dbReference>
<evidence type="ECO:0000313" key="6">
    <source>
        <dbReference type="EMBL" id="CAC5396494.1"/>
    </source>
</evidence>
<accession>A0A6J8CN63</accession>
<evidence type="ECO:0000256" key="4">
    <source>
        <dbReference type="ARBA" id="ARBA00023242"/>
    </source>
</evidence>